<sequence>MTSTVPANDSASMDASDSNEYPADPDDGSWFTATRRRKPKTTTNSAPAPEPAKNQVTPRPPPLPVDDLKVVFRPQGGLRLSDWAQHLVARAISIAAGLPGETVNKLLFRINAEHNIAIASTPDETTATKLQAVTVINLGTQRYETHAYIAAPDNSCKGVIMGPEKNTSPTELLDNIYTPDAEILHARMMGSTTLR</sequence>
<protein>
    <submittedName>
        <fullName evidence="2">Uncharacterized protein</fullName>
    </submittedName>
</protein>
<evidence type="ECO:0000313" key="2">
    <source>
        <dbReference type="EMBL" id="KAH7968813.1"/>
    </source>
</evidence>
<reference evidence="2" key="2">
    <citation type="submission" date="2021-09" db="EMBL/GenBank/DDBJ databases">
        <authorList>
            <person name="Jia N."/>
            <person name="Wang J."/>
            <person name="Shi W."/>
            <person name="Du L."/>
            <person name="Sun Y."/>
            <person name="Zhan W."/>
            <person name="Jiang J."/>
            <person name="Wang Q."/>
            <person name="Zhang B."/>
            <person name="Ji P."/>
            <person name="Sakyi L.B."/>
            <person name="Cui X."/>
            <person name="Yuan T."/>
            <person name="Jiang B."/>
            <person name="Yang W."/>
            <person name="Lam T.T.-Y."/>
            <person name="Chang Q."/>
            <person name="Ding S."/>
            <person name="Wang X."/>
            <person name="Zhu J."/>
            <person name="Ruan X."/>
            <person name="Zhao L."/>
            <person name="Wei J."/>
            <person name="Que T."/>
            <person name="Du C."/>
            <person name="Cheng J."/>
            <person name="Dai P."/>
            <person name="Han X."/>
            <person name="Huang E."/>
            <person name="Gao Y."/>
            <person name="Liu J."/>
            <person name="Shao H."/>
            <person name="Ye R."/>
            <person name="Li L."/>
            <person name="Wei W."/>
            <person name="Wang X."/>
            <person name="Wang C."/>
            <person name="Huo Q."/>
            <person name="Li W."/>
            <person name="Guo W."/>
            <person name="Chen H."/>
            <person name="Chen S."/>
            <person name="Zhou L."/>
            <person name="Zhou L."/>
            <person name="Ni X."/>
            <person name="Tian J."/>
            <person name="Zhou Y."/>
            <person name="Sheng Y."/>
            <person name="Liu T."/>
            <person name="Pan Y."/>
            <person name="Xia L."/>
            <person name="Li J."/>
            <person name="Zhao F."/>
            <person name="Cao W."/>
        </authorList>
    </citation>
    <scope>NUCLEOTIDE SEQUENCE</scope>
    <source>
        <strain evidence="2">Rsan-2018</strain>
        <tissue evidence="2">Larvae</tissue>
    </source>
</reference>
<dbReference type="Proteomes" id="UP000821837">
    <property type="component" value="Unassembled WGS sequence"/>
</dbReference>
<comment type="caution">
    <text evidence="2">The sequence shown here is derived from an EMBL/GenBank/DDBJ whole genome shotgun (WGS) entry which is preliminary data.</text>
</comment>
<organism evidence="2 3">
    <name type="scientific">Rhipicephalus sanguineus</name>
    <name type="common">Brown dog tick</name>
    <name type="synonym">Ixodes sanguineus</name>
    <dbReference type="NCBI Taxonomy" id="34632"/>
    <lineage>
        <taxon>Eukaryota</taxon>
        <taxon>Metazoa</taxon>
        <taxon>Ecdysozoa</taxon>
        <taxon>Arthropoda</taxon>
        <taxon>Chelicerata</taxon>
        <taxon>Arachnida</taxon>
        <taxon>Acari</taxon>
        <taxon>Parasitiformes</taxon>
        <taxon>Ixodida</taxon>
        <taxon>Ixodoidea</taxon>
        <taxon>Ixodidae</taxon>
        <taxon>Rhipicephalinae</taxon>
        <taxon>Rhipicephalus</taxon>
        <taxon>Rhipicephalus</taxon>
    </lineage>
</organism>
<feature type="region of interest" description="Disordered" evidence="1">
    <location>
        <begin position="1"/>
        <end position="63"/>
    </location>
</feature>
<name>A0A9D4Q774_RHISA</name>
<evidence type="ECO:0000256" key="1">
    <source>
        <dbReference type="SAM" id="MobiDB-lite"/>
    </source>
</evidence>
<gene>
    <name evidence="2" type="ORF">HPB52_011487</name>
</gene>
<dbReference type="EMBL" id="JABSTV010001248">
    <property type="protein sequence ID" value="KAH7968813.1"/>
    <property type="molecule type" value="Genomic_DNA"/>
</dbReference>
<reference evidence="2" key="1">
    <citation type="journal article" date="2020" name="Cell">
        <title>Large-Scale Comparative Analyses of Tick Genomes Elucidate Their Genetic Diversity and Vector Capacities.</title>
        <authorList>
            <consortium name="Tick Genome and Microbiome Consortium (TIGMIC)"/>
            <person name="Jia N."/>
            <person name="Wang J."/>
            <person name="Shi W."/>
            <person name="Du L."/>
            <person name="Sun Y."/>
            <person name="Zhan W."/>
            <person name="Jiang J.F."/>
            <person name="Wang Q."/>
            <person name="Zhang B."/>
            <person name="Ji P."/>
            <person name="Bell-Sakyi L."/>
            <person name="Cui X.M."/>
            <person name="Yuan T.T."/>
            <person name="Jiang B.G."/>
            <person name="Yang W.F."/>
            <person name="Lam T.T."/>
            <person name="Chang Q.C."/>
            <person name="Ding S.J."/>
            <person name="Wang X.J."/>
            <person name="Zhu J.G."/>
            <person name="Ruan X.D."/>
            <person name="Zhao L."/>
            <person name="Wei J.T."/>
            <person name="Ye R.Z."/>
            <person name="Que T.C."/>
            <person name="Du C.H."/>
            <person name="Zhou Y.H."/>
            <person name="Cheng J.X."/>
            <person name="Dai P.F."/>
            <person name="Guo W.B."/>
            <person name="Han X.H."/>
            <person name="Huang E.J."/>
            <person name="Li L.F."/>
            <person name="Wei W."/>
            <person name="Gao Y.C."/>
            <person name="Liu J.Z."/>
            <person name="Shao H.Z."/>
            <person name="Wang X."/>
            <person name="Wang C.C."/>
            <person name="Yang T.C."/>
            <person name="Huo Q.B."/>
            <person name="Li W."/>
            <person name="Chen H.Y."/>
            <person name="Chen S.E."/>
            <person name="Zhou L.G."/>
            <person name="Ni X.B."/>
            <person name="Tian J.H."/>
            <person name="Sheng Y."/>
            <person name="Liu T."/>
            <person name="Pan Y.S."/>
            <person name="Xia L.Y."/>
            <person name="Li J."/>
            <person name="Zhao F."/>
            <person name="Cao W.C."/>
        </authorList>
    </citation>
    <scope>NUCLEOTIDE SEQUENCE</scope>
    <source>
        <strain evidence="2">Rsan-2018</strain>
    </source>
</reference>
<evidence type="ECO:0000313" key="3">
    <source>
        <dbReference type="Proteomes" id="UP000821837"/>
    </source>
</evidence>
<keyword evidence="3" id="KW-1185">Reference proteome</keyword>
<feature type="compositionally biased region" description="Low complexity" evidence="1">
    <location>
        <begin position="7"/>
        <end position="19"/>
    </location>
</feature>
<accession>A0A9D4Q774</accession>
<proteinExistence type="predicted"/>
<dbReference type="AlphaFoldDB" id="A0A9D4Q774"/>